<dbReference type="InParanoid" id="A0A0C3BC35"/>
<dbReference type="EMBL" id="KN832989">
    <property type="protein sequence ID" value="KIM83863.1"/>
    <property type="molecule type" value="Genomic_DNA"/>
</dbReference>
<dbReference type="Proteomes" id="UP000054166">
    <property type="component" value="Unassembled WGS sequence"/>
</dbReference>
<gene>
    <name evidence="2" type="ORF">PILCRDRAFT_68812</name>
</gene>
<name>A0A0C3BC35_PILCF</name>
<evidence type="ECO:0000313" key="3">
    <source>
        <dbReference type="Proteomes" id="UP000054166"/>
    </source>
</evidence>
<feature type="region of interest" description="Disordered" evidence="1">
    <location>
        <begin position="163"/>
        <end position="185"/>
    </location>
</feature>
<dbReference type="AlphaFoldDB" id="A0A0C3BC35"/>
<proteinExistence type="predicted"/>
<dbReference type="STRING" id="765440.A0A0C3BC35"/>
<evidence type="ECO:0000313" key="2">
    <source>
        <dbReference type="EMBL" id="KIM83863.1"/>
    </source>
</evidence>
<protein>
    <submittedName>
        <fullName evidence="2">Uncharacterized protein</fullName>
    </submittedName>
</protein>
<keyword evidence="3" id="KW-1185">Reference proteome</keyword>
<reference evidence="2 3" key="1">
    <citation type="submission" date="2014-04" db="EMBL/GenBank/DDBJ databases">
        <authorList>
            <consortium name="DOE Joint Genome Institute"/>
            <person name="Kuo A."/>
            <person name="Tarkka M."/>
            <person name="Buscot F."/>
            <person name="Kohler A."/>
            <person name="Nagy L.G."/>
            <person name="Floudas D."/>
            <person name="Copeland A."/>
            <person name="Barry K.W."/>
            <person name="Cichocki N."/>
            <person name="Veneault-Fourrey C."/>
            <person name="LaButti K."/>
            <person name="Lindquist E.A."/>
            <person name="Lipzen A."/>
            <person name="Lundell T."/>
            <person name="Morin E."/>
            <person name="Murat C."/>
            <person name="Sun H."/>
            <person name="Tunlid A."/>
            <person name="Henrissat B."/>
            <person name="Grigoriev I.V."/>
            <person name="Hibbett D.S."/>
            <person name="Martin F."/>
            <person name="Nordberg H.P."/>
            <person name="Cantor M.N."/>
            <person name="Hua S.X."/>
        </authorList>
    </citation>
    <scope>NUCLEOTIDE SEQUENCE [LARGE SCALE GENOMIC DNA]</scope>
    <source>
        <strain evidence="2 3">F 1598</strain>
    </source>
</reference>
<evidence type="ECO:0000256" key="1">
    <source>
        <dbReference type="SAM" id="MobiDB-lite"/>
    </source>
</evidence>
<dbReference type="OrthoDB" id="2803783at2759"/>
<dbReference type="HOGENOM" id="CLU_1461851_0_0_1"/>
<sequence length="185" mass="21962">MTEAQKRFEKVFNAPNHKSIIELWLEFEKLLGYPEDRKIRLTNQSRPQQLSDWMQRHRMWDKAPPVEKASEFGATWRGWWKILQPQWRISDDECGGSLVWNGPSDEKWQNLLKGGGNGFVLVLLSLSWWMMREKDESRKAEESSSAFEDVQWVLQQMVRVLHTQHEQGSEEDHENNDPNTRPTKR</sequence>
<accession>A0A0C3BC35</accession>
<organism evidence="2 3">
    <name type="scientific">Piloderma croceum (strain F 1598)</name>
    <dbReference type="NCBI Taxonomy" id="765440"/>
    <lineage>
        <taxon>Eukaryota</taxon>
        <taxon>Fungi</taxon>
        <taxon>Dikarya</taxon>
        <taxon>Basidiomycota</taxon>
        <taxon>Agaricomycotina</taxon>
        <taxon>Agaricomycetes</taxon>
        <taxon>Agaricomycetidae</taxon>
        <taxon>Atheliales</taxon>
        <taxon>Atheliaceae</taxon>
        <taxon>Piloderma</taxon>
    </lineage>
</organism>
<reference evidence="3" key="2">
    <citation type="submission" date="2015-01" db="EMBL/GenBank/DDBJ databases">
        <title>Evolutionary Origins and Diversification of the Mycorrhizal Mutualists.</title>
        <authorList>
            <consortium name="DOE Joint Genome Institute"/>
            <consortium name="Mycorrhizal Genomics Consortium"/>
            <person name="Kohler A."/>
            <person name="Kuo A."/>
            <person name="Nagy L.G."/>
            <person name="Floudas D."/>
            <person name="Copeland A."/>
            <person name="Barry K.W."/>
            <person name="Cichocki N."/>
            <person name="Veneault-Fourrey C."/>
            <person name="LaButti K."/>
            <person name="Lindquist E.A."/>
            <person name="Lipzen A."/>
            <person name="Lundell T."/>
            <person name="Morin E."/>
            <person name="Murat C."/>
            <person name="Riley R."/>
            <person name="Ohm R."/>
            <person name="Sun H."/>
            <person name="Tunlid A."/>
            <person name="Henrissat B."/>
            <person name="Grigoriev I.V."/>
            <person name="Hibbett D.S."/>
            <person name="Martin F."/>
        </authorList>
    </citation>
    <scope>NUCLEOTIDE SEQUENCE [LARGE SCALE GENOMIC DNA]</scope>
    <source>
        <strain evidence="3">F 1598</strain>
    </source>
</reference>